<dbReference type="Proteomes" id="UP001431572">
    <property type="component" value="Chromosome 1"/>
</dbReference>
<dbReference type="GO" id="GO:0016757">
    <property type="term" value="F:glycosyltransferase activity"/>
    <property type="evidence" value="ECO:0007669"/>
    <property type="project" value="UniProtKB-KW"/>
</dbReference>
<protein>
    <submittedName>
        <fullName evidence="3">Glycosyltransferase family 4 protein</fullName>
    </submittedName>
</protein>
<evidence type="ECO:0000313" key="4">
    <source>
        <dbReference type="EMBL" id="WJW65917.1"/>
    </source>
</evidence>
<evidence type="ECO:0000313" key="3">
    <source>
        <dbReference type="EMBL" id="NWJ46548.1"/>
    </source>
</evidence>
<evidence type="ECO:0000313" key="5">
    <source>
        <dbReference type="Proteomes" id="UP000521676"/>
    </source>
</evidence>
<keyword evidence="1" id="KW-0328">Glycosyltransferase</keyword>
<dbReference type="Gene3D" id="3.40.50.2000">
    <property type="entry name" value="Glycogen Phosphorylase B"/>
    <property type="match status" value="2"/>
</dbReference>
<dbReference type="CDD" id="cd03801">
    <property type="entry name" value="GT4_PimA-like"/>
    <property type="match status" value="1"/>
</dbReference>
<dbReference type="SUPFAM" id="SSF53756">
    <property type="entry name" value="UDP-Glycosyltransferase/glycogen phosphorylase"/>
    <property type="match status" value="1"/>
</dbReference>
<dbReference type="EMBL" id="JACATZ010000001">
    <property type="protein sequence ID" value="NWJ46548.1"/>
    <property type="molecule type" value="Genomic_DNA"/>
</dbReference>
<evidence type="ECO:0000256" key="1">
    <source>
        <dbReference type="ARBA" id="ARBA00022676"/>
    </source>
</evidence>
<name>A0A8T7LX36_9CHLR</name>
<dbReference type="AlphaFoldDB" id="A0A8T7LX36"/>
<dbReference type="Proteomes" id="UP000521676">
    <property type="component" value="Unassembled WGS sequence"/>
</dbReference>
<dbReference type="PANTHER" id="PTHR12526:SF629">
    <property type="entry name" value="TEICHURONIC ACID BIOSYNTHESIS GLYCOSYLTRANSFERASE TUAH-RELATED"/>
    <property type="match status" value="1"/>
</dbReference>
<keyword evidence="6" id="KW-1185">Reference proteome</keyword>
<keyword evidence="2" id="KW-0808">Transferase</keyword>
<accession>A0A8T7LX36</accession>
<dbReference type="RefSeq" id="WP_341467804.1">
    <property type="nucleotide sequence ID" value="NZ_CP128399.1"/>
</dbReference>
<sequence>MSSQIKKRWLSLNKKTHSINLLFVLYYDFGTNSAIHVHNIANNLVVSGIDCIVAVPDNKETIREIGGNLYKTANFREIGNLKRLFNNSKGPDIVHAWTPREIVRQYCEELRSNYRFKQFIHMEDNEDFILKKELGGNQNYQMNGVYPVHLSHPVNYRDFLASADGITVIIDSLKNLMPAQVPIHLLTPGVDTSIFFPREPDQLLAKSLGIPINSTVICYTGSVHKANAEEVRSLYLAIALLNQQGYNTFLVRTGYDGCEFLREDELWIKKYSVELGHIDYKEIPRILSLAHIFVQPGYPNEFNNYRLPSKLPEFLAMGKPIILPATNLAYYLTHKENAYILPNADEIQISNAVKELLQDNELYHRLSTGSYEFAKVHLNWQENCQELKKFYESVMSFK</sequence>
<proteinExistence type="predicted"/>
<gene>
    <name evidence="3" type="ORF">HXX08_11770</name>
    <name evidence="4" type="ORF">OZ401_001697</name>
</gene>
<reference evidence="4" key="2">
    <citation type="journal article" date="2024" name="Nature">
        <title>Anoxygenic phototroph of the Chloroflexota uses a type I reaction centre.</title>
        <authorList>
            <person name="Tsuji J.M."/>
            <person name="Shaw N.A."/>
            <person name="Nagashima S."/>
            <person name="Venkiteswaran J.J."/>
            <person name="Schiff S.L."/>
            <person name="Watanabe T."/>
            <person name="Fukui M."/>
            <person name="Hanada S."/>
            <person name="Tank M."/>
            <person name="Neufeld J.D."/>
        </authorList>
    </citation>
    <scope>NUCLEOTIDE SEQUENCE</scope>
    <source>
        <strain evidence="4">L227-S17</strain>
    </source>
</reference>
<organism evidence="3 5">
    <name type="scientific">Candidatus Chlorohelix allophototropha</name>
    <dbReference type="NCBI Taxonomy" id="3003348"/>
    <lineage>
        <taxon>Bacteria</taxon>
        <taxon>Bacillati</taxon>
        <taxon>Chloroflexota</taxon>
        <taxon>Chloroflexia</taxon>
        <taxon>Candidatus Chloroheliales</taxon>
        <taxon>Candidatus Chloroheliaceae</taxon>
        <taxon>Candidatus Chlorohelix</taxon>
    </lineage>
</organism>
<dbReference type="Pfam" id="PF13692">
    <property type="entry name" value="Glyco_trans_1_4"/>
    <property type="match status" value="1"/>
</dbReference>
<dbReference type="PANTHER" id="PTHR12526">
    <property type="entry name" value="GLYCOSYLTRANSFERASE"/>
    <property type="match status" value="1"/>
</dbReference>
<reference evidence="3 5" key="1">
    <citation type="submission" date="2020-06" db="EMBL/GenBank/DDBJ databases">
        <title>Anoxygenic phototrophic Chloroflexota member uses a Type I reaction center.</title>
        <authorList>
            <person name="Tsuji J.M."/>
            <person name="Shaw N.A."/>
            <person name="Nagashima S."/>
            <person name="Venkiteswaran J."/>
            <person name="Schiff S.L."/>
            <person name="Hanada S."/>
            <person name="Tank M."/>
            <person name="Neufeld J.D."/>
        </authorList>
    </citation>
    <scope>NUCLEOTIDE SEQUENCE [LARGE SCALE GENOMIC DNA]</scope>
    <source>
        <strain evidence="3">L227-S17</strain>
    </source>
</reference>
<evidence type="ECO:0000313" key="6">
    <source>
        <dbReference type="Proteomes" id="UP001431572"/>
    </source>
</evidence>
<dbReference type="EMBL" id="CP128399">
    <property type="protein sequence ID" value="WJW65917.1"/>
    <property type="molecule type" value="Genomic_DNA"/>
</dbReference>
<evidence type="ECO:0000256" key="2">
    <source>
        <dbReference type="ARBA" id="ARBA00022679"/>
    </source>
</evidence>